<comment type="caution">
    <text evidence="3">The sequence shown here is derived from an EMBL/GenBank/DDBJ whole genome shotgun (WGS) entry which is preliminary data.</text>
</comment>
<dbReference type="InterPro" id="IPR013785">
    <property type="entry name" value="Aldolase_TIM"/>
</dbReference>
<evidence type="ECO:0000256" key="1">
    <source>
        <dbReference type="ARBA" id="ARBA00001947"/>
    </source>
</evidence>
<dbReference type="SUPFAM" id="SSF51569">
    <property type="entry name" value="Aldolase"/>
    <property type="match status" value="1"/>
</dbReference>
<dbReference type="Pfam" id="PF01116">
    <property type="entry name" value="F_bP_aldolase"/>
    <property type="match status" value="1"/>
</dbReference>
<sequence length="316" mass="32436">MPLVAAGGLLTAARERRGAVAAFNVITLEHVEAVLEGAERAGVPVILQISENAVRYRRADPLPLARAATAAAEAAAVPAALHLDHVRDPELLRRAAEAGCSSVMVDASHLPYRDNLAACAAAARWARANGLWTEAELGVVGGKDGEPPPDPHHPEARTDPEAARAFTAASGVDALAVAIGSRHAMTTPVAALDHALLARLAERVPVPLVLHGSSGVPAAELAAAVRGGITKVNIGTALNVALTTGVRAALVGDTEVVDPRRWLADGRSAMAATAARLAALVHRPPPGPEAPRPAPPVARPHPTPHPPARGSDEEPP</sequence>
<dbReference type="PIRSF" id="PIRSF001359">
    <property type="entry name" value="F_bP_aldolase_II"/>
    <property type="match status" value="1"/>
</dbReference>
<accession>A0ABX1CBL1</accession>
<dbReference type="EMBL" id="JAAVJC010000158">
    <property type="protein sequence ID" value="NJQ16500.1"/>
    <property type="molecule type" value="Genomic_DNA"/>
</dbReference>
<evidence type="ECO:0000313" key="3">
    <source>
        <dbReference type="EMBL" id="NJQ16500.1"/>
    </source>
</evidence>
<dbReference type="PANTHER" id="PTHR30304">
    <property type="entry name" value="D-TAGATOSE-1,6-BISPHOSPHATE ALDOLASE"/>
    <property type="match status" value="1"/>
</dbReference>
<dbReference type="NCBIfam" id="TIGR00167">
    <property type="entry name" value="cbbA"/>
    <property type="match status" value="1"/>
</dbReference>
<evidence type="ECO:0000313" key="4">
    <source>
        <dbReference type="Proteomes" id="UP000727056"/>
    </source>
</evidence>
<dbReference type="InterPro" id="IPR050246">
    <property type="entry name" value="Class_II_FBP_aldolase"/>
</dbReference>
<proteinExistence type="predicted"/>
<dbReference type="PANTHER" id="PTHR30304:SF0">
    <property type="entry name" value="D-TAGATOSE-1,6-BISPHOSPHATE ALDOLASE SUBUNIT GATY-RELATED"/>
    <property type="match status" value="1"/>
</dbReference>
<dbReference type="Gene3D" id="3.20.20.70">
    <property type="entry name" value="Aldolase class I"/>
    <property type="match status" value="1"/>
</dbReference>
<feature type="region of interest" description="Disordered" evidence="2">
    <location>
        <begin position="281"/>
        <end position="316"/>
    </location>
</feature>
<comment type="cofactor">
    <cofactor evidence="1">
        <name>Zn(2+)</name>
        <dbReference type="ChEBI" id="CHEBI:29105"/>
    </cofactor>
</comment>
<gene>
    <name evidence="3" type="ORF">HCN52_16535</name>
</gene>
<protein>
    <submittedName>
        <fullName evidence="3">Ketose-bisphosphate aldolase</fullName>
    </submittedName>
</protein>
<dbReference type="InterPro" id="IPR000771">
    <property type="entry name" value="FBA_II"/>
</dbReference>
<dbReference type="Proteomes" id="UP000727056">
    <property type="component" value="Unassembled WGS sequence"/>
</dbReference>
<organism evidence="3 4">
    <name type="scientific">Streptomyces bohaiensis</name>
    <dbReference type="NCBI Taxonomy" id="1431344"/>
    <lineage>
        <taxon>Bacteria</taxon>
        <taxon>Bacillati</taxon>
        <taxon>Actinomycetota</taxon>
        <taxon>Actinomycetes</taxon>
        <taxon>Kitasatosporales</taxon>
        <taxon>Streptomycetaceae</taxon>
        <taxon>Streptomyces</taxon>
    </lineage>
</organism>
<keyword evidence="4" id="KW-1185">Reference proteome</keyword>
<name>A0ABX1CBL1_9ACTN</name>
<reference evidence="3 4" key="1">
    <citation type="submission" date="2020-03" db="EMBL/GenBank/DDBJ databases">
        <title>Draft genome of Streptomyces sp. ventii, isolated from the Axial Seamount in the Pacific Ocean, and resequencing of the two type strains Streptomyces lonarensis strain NCL 716 and Streptomyces bohaiensis strain 11A07.</title>
        <authorList>
            <person name="Loughran R.M."/>
            <person name="Pfannmuller K.M."/>
            <person name="Wasson B.J."/>
            <person name="Deadmond M.C."/>
            <person name="Paddock B.E."/>
            <person name="Koyack M.J."/>
            <person name="Gallegos D.A."/>
            <person name="Mitchell E.A."/>
            <person name="Ushijima B."/>
            <person name="Saw J.H."/>
            <person name="Mcphail K.L."/>
            <person name="Videau P."/>
        </authorList>
    </citation>
    <scope>NUCLEOTIDE SEQUENCE [LARGE SCALE GENOMIC DNA]</scope>
    <source>
        <strain evidence="3 4">11A07</strain>
    </source>
</reference>
<dbReference type="RefSeq" id="WP_168089228.1">
    <property type="nucleotide sequence ID" value="NZ_BHZH01000282.1"/>
</dbReference>
<evidence type="ECO:0000256" key="2">
    <source>
        <dbReference type="SAM" id="MobiDB-lite"/>
    </source>
</evidence>
<feature type="compositionally biased region" description="Pro residues" evidence="2">
    <location>
        <begin position="283"/>
        <end position="307"/>
    </location>
</feature>